<reference evidence="2 3" key="1">
    <citation type="submission" date="2018-09" db="EMBL/GenBank/DDBJ databases">
        <title>Draft genome of Simplicispira sp. NY-02.</title>
        <authorList>
            <person name="Im W.T."/>
        </authorList>
    </citation>
    <scope>NUCLEOTIDE SEQUENCE [LARGE SCALE GENOMIC DNA]</scope>
    <source>
        <strain evidence="2 3">NY-02</strain>
    </source>
</reference>
<proteinExistence type="predicted"/>
<gene>
    <name evidence="2" type="ORF">D3F03_03570</name>
</gene>
<sequence length="474" mass="51022">MTRIAHSPFATAWLAEALQLIEQDGPLDDSQELARAQRCHAAPREQLHERTWLLGERLGLVAQLTRWHEAAWLLIVLAAAAVLALANGLLFAVLTDGRSINAASALVSTLGLHLLTLLFWLGSVWLVRAASSSAGASLSLGRLLTGLALRLPFWRGPQAAPLVRAGVRLLARERLAPWAFGLVSHAVWALGFVFLLGGLLFAFAFREYRLTWETTILGPDWFAAFARVTGALPAWLGVPIPTLANSAQTAGAWPAREAAWWLLSCVALYGLLPRALCALWCWLVVRRAARRMGLPLADPYYQQLLARLQALEPAEVTDAEEPGTEHMVAPMRNRTGYGTAKAVVGFELPASVPWPPQALGEGASFVARIAGSMAEQAEVHARLAQLQPKILVVVCDAEASPDRGVARFLREAAASAQHCALVLSLRSASEAGESAGAGATGLQRWHAWMDASGLGAWSVFDGLADASRWVEAHP</sequence>
<keyword evidence="1" id="KW-0812">Transmembrane</keyword>
<feature type="transmembrane region" description="Helical" evidence="1">
    <location>
        <begin position="258"/>
        <end position="285"/>
    </location>
</feature>
<evidence type="ECO:0000313" key="3">
    <source>
        <dbReference type="Proteomes" id="UP000266302"/>
    </source>
</evidence>
<keyword evidence="3" id="KW-1185">Reference proteome</keyword>
<name>A0A398C8Q3_9BURK</name>
<dbReference type="Pfam" id="PF11067">
    <property type="entry name" value="DUF2868"/>
    <property type="match status" value="1"/>
</dbReference>
<dbReference type="AlphaFoldDB" id="A0A398C8Q3"/>
<accession>A0A398C8Q3</accession>
<dbReference type="RefSeq" id="WP_119107954.1">
    <property type="nucleotide sequence ID" value="NZ_QXJC01000001.1"/>
</dbReference>
<evidence type="ECO:0000313" key="2">
    <source>
        <dbReference type="EMBL" id="RID99505.1"/>
    </source>
</evidence>
<dbReference type="OrthoDB" id="6210861at2"/>
<comment type="caution">
    <text evidence="2">The sequence shown here is derived from an EMBL/GenBank/DDBJ whole genome shotgun (WGS) entry which is preliminary data.</text>
</comment>
<dbReference type="InterPro" id="IPR021296">
    <property type="entry name" value="DUF2868"/>
</dbReference>
<feature type="transmembrane region" description="Helical" evidence="1">
    <location>
        <begin position="106"/>
        <end position="127"/>
    </location>
</feature>
<protein>
    <submittedName>
        <fullName evidence="2">DUF2868 domain-containing protein</fullName>
    </submittedName>
</protein>
<keyword evidence="1" id="KW-0472">Membrane</keyword>
<keyword evidence="1" id="KW-1133">Transmembrane helix</keyword>
<dbReference type="EMBL" id="QXJC01000001">
    <property type="protein sequence ID" value="RID99505.1"/>
    <property type="molecule type" value="Genomic_DNA"/>
</dbReference>
<evidence type="ECO:0000256" key="1">
    <source>
        <dbReference type="SAM" id="Phobius"/>
    </source>
</evidence>
<dbReference type="Proteomes" id="UP000266302">
    <property type="component" value="Unassembled WGS sequence"/>
</dbReference>
<feature type="transmembrane region" description="Helical" evidence="1">
    <location>
        <begin position="178"/>
        <end position="205"/>
    </location>
</feature>
<feature type="transmembrane region" description="Helical" evidence="1">
    <location>
        <begin position="70"/>
        <end position="94"/>
    </location>
</feature>
<organism evidence="2 3">
    <name type="scientific">Simplicispira hankyongi</name>
    <dbReference type="NCBI Taxonomy" id="2315688"/>
    <lineage>
        <taxon>Bacteria</taxon>
        <taxon>Pseudomonadati</taxon>
        <taxon>Pseudomonadota</taxon>
        <taxon>Betaproteobacteria</taxon>
        <taxon>Burkholderiales</taxon>
        <taxon>Comamonadaceae</taxon>
        <taxon>Simplicispira</taxon>
    </lineage>
</organism>